<protein>
    <recommendedName>
        <fullName evidence="5">BZIP domain-containing protein</fullName>
    </recommendedName>
</protein>
<feature type="compositionally biased region" description="Low complexity" evidence="2">
    <location>
        <begin position="51"/>
        <end position="60"/>
    </location>
</feature>
<feature type="compositionally biased region" description="Polar residues" evidence="2">
    <location>
        <begin position="193"/>
        <end position="209"/>
    </location>
</feature>
<accession>A0A1E7FQ25</accession>
<evidence type="ECO:0000313" key="4">
    <source>
        <dbReference type="Proteomes" id="UP000095751"/>
    </source>
</evidence>
<dbReference type="Proteomes" id="UP000095751">
    <property type="component" value="Unassembled WGS sequence"/>
</dbReference>
<feature type="region of interest" description="Disordered" evidence="2">
    <location>
        <begin position="193"/>
        <end position="235"/>
    </location>
</feature>
<proteinExistence type="predicted"/>
<feature type="coiled-coil region" evidence="1">
    <location>
        <begin position="78"/>
        <end position="126"/>
    </location>
</feature>
<dbReference type="EMBL" id="KV784355">
    <property type="protein sequence ID" value="OEU20279.1"/>
    <property type="molecule type" value="Genomic_DNA"/>
</dbReference>
<evidence type="ECO:0000256" key="2">
    <source>
        <dbReference type="SAM" id="MobiDB-lite"/>
    </source>
</evidence>
<evidence type="ECO:0000256" key="1">
    <source>
        <dbReference type="SAM" id="Coils"/>
    </source>
</evidence>
<dbReference type="AlphaFoldDB" id="A0A1E7FQ25"/>
<reference evidence="3 4" key="1">
    <citation type="submission" date="2016-09" db="EMBL/GenBank/DDBJ databases">
        <title>Extensive genetic diversity and differential bi-allelic expression allows diatom success in the polar Southern Ocean.</title>
        <authorList>
            <consortium name="DOE Joint Genome Institute"/>
            <person name="Mock T."/>
            <person name="Otillar R.P."/>
            <person name="Strauss J."/>
            <person name="Dupont C."/>
            <person name="Frickenhaus S."/>
            <person name="Maumus F."/>
            <person name="Mcmullan M."/>
            <person name="Sanges R."/>
            <person name="Schmutz J."/>
            <person name="Toseland A."/>
            <person name="Valas R."/>
            <person name="Veluchamy A."/>
            <person name="Ward B.J."/>
            <person name="Allen A."/>
            <person name="Barry K."/>
            <person name="Falciatore A."/>
            <person name="Ferrante M."/>
            <person name="Fortunato A.E."/>
            <person name="Gloeckner G."/>
            <person name="Gruber A."/>
            <person name="Hipkin R."/>
            <person name="Janech M."/>
            <person name="Kroth P."/>
            <person name="Leese F."/>
            <person name="Lindquist E."/>
            <person name="Lyon B.R."/>
            <person name="Martin J."/>
            <person name="Mayer C."/>
            <person name="Parker M."/>
            <person name="Quesneville H."/>
            <person name="Raymond J."/>
            <person name="Uhlig C."/>
            <person name="Valentin K.U."/>
            <person name="Worden A.Z."/>
            <person name="Armbrust E.V."/>
            <person name="Bowler C."/>
            <person name="Green B."/>
            <person name="Moulton V."/>
            <person name="Van Oosterhout C."/>
            <person name="Grigoriev I."/>
        </authorList>
    </citation>
    <scope>NUCLEOTIDE SEQUENCE [LARGE SCALE GENOMIC DNA]</scope>
    <source>
        <strain evidence="3 4">CCMP1102</strain>
    </source>
</reference>
<evidence type="ECO:0000313" key="3">
    <source>
        <dbReference type="EMBL" id="OEU20279.1"/>
    </source>
</evidence>
<feature type="region of interest" description="Disordered" evidence="2">
    <location>
        <begin position="43"/>
        <end position="66"/>
    </location>
</feature>
<evidence type="ECO:0008006" key="5">
    <source>
        <dbReference type="Google" id="ProtNLM"/>
    </source>
</evidence>
<sequence>MMDMHIKNKHVVVADRNNKRGNEKTDGKEHAIHSLLAFSNPTSADAAADETTVITTTSSSTRREDQLLSNRLSARDRRKRQKVSNERMKNENVELKAKLRRKADEMKELKARNENLECGLRQACMDNLTLLTARMPEPNLQLHQERQQQHEHPSQASVLDPLMLLSPAFSNGANSAAMNGNFPVPFNLQRQRSNTMTSAPPSSLIQPFNLQRPRSNTTSSIPSSSLGQQDQSRVDSVIQQEMLQKLLQKLRQH</sequence>
<dbReference type="KEGG" id="fcy:FRACYDRAFT_260283"/>
<feature type="compositionally biased region" description="Low complexity" evidence="2">
    <location>
        <begin position="212"/>
        <end position="225"/>
    </location>
</feature>
<organism evidence="3 4">
    <name type="scientific">Fragilariopsis cylindrus CCMP1102</name>
    <dbReference type="NCBI Taxonomy" id="635003"/>
    <lineage>
        <taxon>Eukaryota</taxon>
        <taxon>Sar</taxon>
        <taxon>Stramenopiles</taxon>
        <taxon>Ochrophyta</taxon>
        <taxon>Bacillariophyta</taxon>
        <taxon>Bacillariophyceae</taxon>
        <taxon>Bacillariophycidae</taxon>
        <taxon>Bacillariales</taxon>
        <taxon>Bacillariaceae</taxon>
        <taxon>Fragilariopsis</taxon>
    </lineage>
</organism>
<keyword evidence="4" id="KW-1185">Reference proteome</keyword>
<gene>
    <name evidence="3" type="ORF">FRACYDRAFT_260283</name>
</gene>
<dbReference type="InParanoid" id="A0A1E7FQ25"/>
<name>A0A1E7FQ25_9STRA</name>
<keyword evidence="1" id="KW-0175">Coiled coil</keyword>